<protein>
    <submittedName>
        <fullName evidence="2">Uncharacterized protein</fullName>
    </submittedName>
</protein>
<keyword evidence="3" id="KW-1185">Reference proteome</keyword>
<evidence type="ECO:0000313" key="3">
    <source>
        <dbReference type="Proteomes" id="UP000837857"/>
    </source>
</evidence>
<feature type="non-terminal residue" evidence="2">
    <location>
        <position position="193"/>
    </location>
</feature>
<feature type="compositionally biased region" description="Basic residues" evidence="1">
    <location>
        <begin position="107"/>
        <end position="122"/>
    </location>
</feature>
<gene>
    <name evidence="2" type="ORF">IPOD504_LOCUS1789</name>
</gene>
<organism evidence="2 3">
    <name type="scientific">Iphiclides podalirius</name>
    <name type="common">scarce swallowtail</name>
    <dbReference type="NCBI Taxonomy" id="110791"/>
    <lineage>
        <taxon>Eukaryota</taxon>
        <taxon>Metazoa</taxon>
        <taxon>Ecdysozoa</taxon>
        <taxon>Arthropoda</taxon>
        <taxon>Hexapoda</taxon>
        <taxon>Insecta</taxon>
        <taxon>Pterygota</taxon>
        <taxon>Neoptera</taxon>
        <taxon>Endopterygota</taxon>
        <taxon>Lepidoptera</taxon>
        <taxon>Glossata</taxon>
        <taxon>Ditrysia</taxon>
        <taxon>Papilionoidea</taxon>
        <taxon>Papilionidae</taxon>
        <taxon>Papilioninae</taxon>
        <taxon>Iphiclides</taxon>
    </lineage>
</organism>
<reference evidence="2" key="1">
    <citation type="submission" date="2022-03" db="EMBL/GenBank/DDBJ databases">
        <authorList>
            <person name="Martin H S."/>
        </authorList>
    </citation>
    <scope>NUCLEOTIDE SEQUENCE</scope>
</reference>
<feature type="region of interest" description="Disordered" evidence="1">
    <location>
        <begin position="100"/>
        <end position="157"/>
    </location>
</feature>
<proteinExistence type="predicted"/>
<dbReference type="EMBL" id="OW152823">
    <property type="protein sequence ID" value="CAH2039574.1"/>
    <property type="molecule type" value="Genomic_DNA"/>
</dbReference>
<sequence>MHLKFEGAVFECTDPIAMARHRDVPITRCVKIMSDLVNIICAPREVDAFGSGDLLTFGRFRERVGSRVAKRTGVGTINRRQDGRLGSPAWIGVRQERRDKGYGSAGRARRRAARRSSTRRLKAALTRATGASCRRHNKPLPAPPPPQRSPSYAKPPNLPFGVGRSRFPWDMCYFWLQFSSPAGKATYLIHVIN</sequence>
<dbReference type="Proteomes" id="UP000837857">
    <property type="component" value="Chromosome 11"/>
</dbReference>
<evidence type="ECO:0000256" key="1">
    <source>
        <dbReference type="SAM" id="MobiDB-lite"/>
    </source>
</evidence>
<evidence type="ECO:0000313" key="2">
    <source>
        <dbReference type="EMBL" id="CAH2039574.1"/>
    </source>
</evidence>
<accession>A0ABN8HPW9</accession>
<name>A0ABN8HPW9_9NEOP</name>